<proteinExistence type="predicted"/>
<dbReference type="InterPro" id="IPR000312">
    <property type="entry name" value="Glycosyl_Trfase_fam3"/>
</dbReference>
<keyword evidence="5" id="KW-1185">Reference proteome</keyword>
<dbReference type="OrthoDB" id="1737137at2759"/>
<evidence type="ECO:0000256" key="1">
    <source>
        <dbReference type="ARBA" id="ARBA00022676"/>
    </source>
</evidence>
<dbReference type="InterPro" id="IPR005940">
    <property type="entry name" value="Anthranilate_Pribosyl_Tfrase"/>
</dbReference>
<dbReference type="AlphaFoldDB" id="A0A5J5BGM7"/>
<dbReference type="Gene3D" id="3.40.1030.10">
    <property type="entry name" value="Nucleoside phosphorylase/phosphoribosyltransferase catalytic domain"/>
    <property type="match status" value="2"/>
</dbReference>
<keyword evidence="2" id="KW-0808">Transferase</keyword>
<reference evidence="4 5" key="1">
    <citation type="submission" date="2019-09" db="EMBL/GenBank/DDBJ databases">
        <title>A chromosome-level genome assembly of the Chinese tupelo Nyssa sinensis.</title>
        <authorList>
            <person name="Yang X."/>
            <person name="Kang M."/>
            <person name="Yang Y."/>
            <person name="Xiong H."/>
            <person name="Wang M."/>
            <person name="Zhang Z."/>
            <person name="Wang Z."/>
            <person name="Wu H."/>
            <person name="Ma T."/>
            <person name="Liu J."/>
            <person name="Xi Z."/>
        </authorList>
    </citation>
    <scope>NUCLEOTIDE SEQUENCE [LARGE SCALE GENOMIC DNA]</scope>
    <source>
        <strain evidence="4">J267</strain>
        <tissue evidence="4">Leaf</tissue>
    </source>
</reference>
<name>A0A5J5BGM7_9ASTE</name>
<dbReference type="GO" id="GO:0000162">
    <property type="term" value="P:L-tryptophan biosynthetic process"/>
    <property type="evidence" value="ECO:0007669"/>
    <property type="project" value="InterPro"/>
</dbReference>
<dbReference type="PANTHER" id="PTHR43285:SF2">
    <property type="entry name" value="ANTHRANILATE PHOSPHORIBOSYLTRANSFERASE"/>
    <property type="match status" value="1"/>
</dbReference>
<dbReference type="PANTHER" id="PTHR43285">
    <property type="entry name" value="ANTHRANILATE PHOSPHORIBOSYLTRANSFERASE"/>
    <property type="match status" value="1"/>
</dbReference>
<gene>
    <name evidence="4" type="ORF">F0562_023579</name>
</gene>
<protein>
    <recommendedName>
        <fullName evidence="3">Glycosyl transferase family 3 domain-containing protein</fullName>
    </recommendedName>
</protein>
<organism evidence="4 5">
    <name type="scientific">Nyssa sinensis</name>
    <dbReference type="NCBI Taxonomy" id="561372"/>
    <lineage>
        <taxon>Eukaryota</taxon>
        <taxon>Viridiplantae</taxon>
        <taxon>Streptophyta</taxon>
        <taxon>Embryophyta</taxon>
        <taxon>Tracheophyta</taxon>
        <taxon>Spermatophyta</taxon>
        <taxon>Magnoliopsida</taxon>
        <taxon>eudicotyledons</taxon>
        <taxon>Gunneridae</taxon>
        <taxon>Pentapetalae</taxon>
        <taxon>asterids</taxon>
        <taxon>Cornales</taxon>
        <taxon>Nyssaceae</taxon>
        <taxon>Nyssa</taxon>
    </lineage>
</organism>
<feature type="domain" description="Glycosyl transferase family 3" evidence="3">
    <location>
        <begin position="1"/>
        <end position="40"/>
    </location>
</feature>
<dbReference type="Proteomes" id="UP000325577">
    <property type="component" value="Linkage Group LG12"/>
</dbReference>
<evidence type="ECO:0000313" key="4">
    <source>
        <dbReference type="EMBL" id="KAA8542285.1"/>
    </source>
</evidence>
<dbReference type="InterPro" id="IPR035902">
    <property type="entry name" value="Nuc_phospho_transferase"/>
</dbReference>
<sequence>MKRALVVHSEGLDEMSPLGPGTVLDVTSDKIEKFSFDPVELERGHVADALVLNAAAALLVTGRVNTLAEGVDLARKTQLSGEALKTLDSWIDISNKMKEATIVGSTISN</sequence>
<dbReference type="SUPFAM" id="SSF52418">
    <property type="entry name" value="Nucleoside phosphorylase/phosphoribosyltransferase catalytic domain"/>
    <property type="match status" value="1"/>
</dbReference>
<dbReference type="GO" id="GO:0004048">
    <property type="term" value="F:anthranilate phosphoribosyltransferase activity"/>
    <property type="evidence" value="ECO:0007669"/>
    <property type="project" value="InterPro"/>
</dbReference>
<dbReference type="GO" id="GO:0005829">
    <property type="term" value="C:cytosol"/>
    <property type="evidence" value="ECO:0007669"/>
    <property type="project" value="TreeGrafter"/>
</dbReference>
<dbReference type="Pfam" id="PF00591">
    <property type="entry name" value="Glycos_transf_3"/>
    <property type="match status" value="1"/>
</dbReference>
<accession>A0A5J5BGM7</accession>
<evidence type="ECO:0000259" key="3">
    <source>
        <dbReference type="Pfam" id="PF00591"/>
    </source>
</evidence>
<keyword evidence="1" id="KW-0328">Glycosyltransferase</keyword>
<dbReference type="EMBL" id="CM018035">
    <property type="protein sequence ID" value="KAA8542285.1"/>
    <property type="molecule type" value="Genomic_DNA"/>
</dbReference>
<evidence type="ECO:0000313" key="5">
    <source>
        <dbReference type="Proteomes" id="UP000325577"/>
    </source>
</evidence>
<evidence type="ECO:0000256" key="2">
    <source>
        <dbReference type="ARBA" id="ARBA00022679"/>
    </source>
</evidence>